<keyword evidence="1 3" id="KW-0547">Nucleotide-binding</keyword>
<reference evidence="6 7" key="1">
    <citation type="submission" date="2024-02" db="EMBL/GenBank/DDBJ databases">
        <authorList>
            <person name="Chen Y."/>
            <person name="Shah S."/>
            <person name="Dougan E. K."/>
            <person name="Thang M."/>
            <person name="Chan C."/>
        </authorList>
    </citation>
    <scope>NUCLEOTIDE SEQUENCE [LARGE SCALE GENOMIC DNA]</scope>
</reference>
<dbReference type="Pfam" id="PF00069">
    <property type="entry name" value="Pkinase"/>
    <property type="match status" value="1"/>
</dbReference>
<dbReference type="PROSITE" id="PS00108">
    <property type="entry name" value="PROTEIN_KINASE_ST"/>
    <property type="match status" value="1"/>
</dbReference>
<dbReference type="InterPro" id="IPR000719">
    <property type="entry name" value="Prot_kinase_dom"/>
</dbReference>
<dbReference type="EMBL" id="CAXAMM010013313">
    <property type="protein sequence ID" value="CAK9030981.1"/>
    <property type="molecule type" value="Genomic_DNA"/>
</dbReference>
<feature type="transmembrane region" description="Helical" evidence="4">
    <location>
        <begin position="186"/>
        <end position="211"/>
    </location>
</feature>
<protein>
    <submittedName>
        <fullName evidence="6">Probable serine/threonine-protein kinase drkD (Receptor-like kinase D)</fullName>
    </submittedName>
</protein>
<dbReference type="InterPro" id="IPR008271">
    <property type="entry name" value="Ser/Thr_kinase_AS"/>
</dbReference>
<dbReference type="SUPFAM" id="SSF56112">
    <property type="entry name" value="Protein kinase-like (PK-like)"/>
    <property type="match status" value="1"/>
</dbReference>
<evidence type="ECO:0000256" key="1">
    <source>
        <dbReference type="ARBA" id="ARBA00022741"/>
    </source>
</evidence>
<keyword evidence="4" id="KW-0472">Membrane</keyword>
<evidence type="ECO:0000256" key="4">
    <source>
        <dbReference type="SAM" id="Phobius"/>
    </source>
</evidence>
<keyword evidence="2 3" id="KW-0067">ATP-binding</keyword>
<evidence type="ECO:0000313" key="6">
    <source>
        <dbReference type="EMBL" id="CAK9030981.1"/>
    </source>
</evidence>
<comment type="caution">
    <text evidence="6">The sequence shown here is derived from an EMBL/GenBank/DDBJ whole genome shotgun (WGS) entry which is preliminary data.</text>
</comment>
<dbReference type="SMART" id="SM00220">
    <property type="entry name" value="S_TKc"/>
    <property type="match status" value="1"/>
</dbReference>
<feature type="transmembrane region" description="Helical" evidence="4">
    <location>
        <begin position="65"/>
        <end position="85"/>
    </location>
</feature>
<evidence type="ECO:0000256" key="2">
    <source>
        <dbReference type="ARBA" id="ARBA00022840"/>
    </source>
</evidence>
<accession>A0ABP0KWL0</accession>
<name>A0ABP0KWL0_9DINO</name>
<dbReference type="Proteomes" id="UP001642464">
    <property type="component" value="Unassembled WGS sequence"/>
</dbReference>
<evidence type="ECO:0000313" key="7">
    <source>
        <dbReference type="Proteomes" id="UP001642464"/>
    </source>
</evidence>
<gene>
    <name evidence="6" type="ORF">SCF082_LOCUS19428</name>
</gene>
<dbReference type="Gene3D" id="1.10.510.10">
    <property type="entry name" value="Transferase(Phosphotransferase) domain 1"/>
    <property type="match status" value="1"/>
</dbReference>
<proteinExistence type="predicted"/>
<dbReference type="PANTHER" id="PTHR44329">
    <property type="entry name" value="SERINE/THREONINE-PROTEIN KINASE TNNI3K-RELATED"/>
    <property type="match status" value="1"/>
</dbReference>
<dbReference type="InterPro" id="IPR051681">
    <property type="entry name" value="Ser/Thr_Kinases-Pseudokinases"/>
</dbReference>
<keyword evidence="7" id="KW-1185">Reference proteome</keyword>
<feature type="domain" description="Protein kinase" evidence="5">
    <location>
        <begin position="415"/>
        <end position="683"/>
    </location>
</feature>
<keyword evidence="4" id="KW-0812">Transmembrane</keyword>
<feature type="binding site" evidence="3">
    <location>
        <position position="446"/>
    </location>
    <ligand>
        <name>ATP</name>
        <dbReference type="ChEBI" id="CHEBI:30616"/>
    </ligand>
</feature>
<dbReference type="PROSITE" id="PS50011">
    <property type="entry name" value="PROTEIN_KINASE_DOM"/>
    <property type="match status" value="1"/>
</dbReference>
<evidence type="ECO:0000256" key="3">
    <source>
        <dbReference type="PROSITE-ProRule" id="PRU10141"/>
    </source>
</evidence>
<sequence>MVSLWRDDVQTRLCRFLTAAPAEWRNEQSARVRKILFYLAALLTGFSLSRSFTRPLEEAWKVTFIASKIVGMVTFLVAAVIQSYLKHWPNLLEVMTFVLTILSVVAFCVANAEQDFEWRFTTATRTYIQFCYGAAVIFGFRPSYQLIFLIACTVIHVIFVTNLAFYDQDLESLGGLPEGLVTELTIECLLGFFSIAAGILMNSTSLSLYYYQEQSKQESEGFSKLLSLSCDFVLPLRWRPSTGICISQADPQLKAYVGSVQAGDRVESILSEESYQTLTKRLENLAPMQPLLMPVTLQSGHIPLSAEMLLVRCQHVDDSSKYLVGVRVNQEIAPPDALGEAPRPDFHGILPSAPDQVRNSRGIFEADSEFGKSDAAFTTKTGQIFNCSKPKEAWRNILQLGRKEHWLVPAENLSVQPRRILGSGGFGLACEGKYCGAKVAVKVPRKSFSVEEGQEATAAISMLMDYLQELRLLRIARHPNIVIFYGAFMAPPRGEVALVFERMEGPTLDLFILSGEVADHYKARMMLDITNALLYLHSLRPQIVHGDVKPGNVFVECREGQMQTKLADFGLARRITFSASTMGGTLRWAAPELLHGARGPSTSADIYSLGQLMYFILSARRPYTGLTQSQCHTAITQGWDPTEKWPQGGMCFLLKPVIDHCRRHEPLERPKAGDVAEVLENFVQPGDRAQSTQIDVFTPNLRPQTLPGFNMDSDMEEEEELDDDTKLCQAFDCARMVVMQQLRT</sequence>
<feature type="transmembrane region" description="Helical" evidence="4">
    <location>
        <begin position="35"/>
        <end position="53"/>
    </location>
</feature>
<organism evidence="6 7">
    <name type="scientific">Durusdinium trenchii</name>
    <dbReference type="NCBI Taxonomy" id="1381693"/>
    <lineage>
        <taxon>Eukaryota</taxon>
        <taxon>Sar</taxon>
        <taxon>Alveolata</taxon>
        <taxon>Dinophyceae</taxon>
        <taxon>Suessiales</taxon>
        <taxon>Symbiodiniaceae</taxon>
        <taxon>Durusdinium</taxon>
    </lineage>
</organism>
<evidence type="ECO:0000259" key="5">
    <source>
        <dbReference type="PROSITE" id="PS50011"/>
    </source>
</evidence>
<dbReference type="InterPro" id="IPR017441">
    <property type="entry name" value="Protein_kinase_ATP_BS"/>
</dbReference>
<feature type="transmembrane region" description="Helical" evidence="4">
    <location>
        <begin position="146"/>
        <end position="165"/>
    </location>
</feature>
<dbReference type="PROSITE" id="PS00107">
    <property type="entry name" value="PROTEIN_KINASE_ATP"/>
    <property type="match status" value="1"/>
</dbReference>
<dbReference type="InterPro" id="IPR011009">
    <property type="entry name" value="Kinase-like_dom_sf"/>
</dbReference>
<keyword evidence="4" id="KW-1133">Transmembrane helix</keyword>
<feature type="transmembrane region" description="Helical" evidence="4">
    <location>
        <begin position="91"/>
        <end position="110"/>
    </location>
</feature>